<proteinExistence type="predicted"/>
<feature type="region of interest" description="Disordered" evidence="3">
    <location>
        <begin position="187"/>
        <end position="215"/>
    </location>
</feature>
<keyword evidence="7" id="KW-1185">Reference proteome</keyword>
<feature type="domain" description="EGF-like" evidence="5">
    <location>
        <begin position="846"/>
        <end position="884"/>
    </location>
</feature>
<dbReference type="SUPFAM" id="SSF49899">
    <property type="entry name" value="Concanavalin A-like lectins/glucanases"/>
    <property type="match status" value="6"/>
</dbReference>
<dbReference type="GO" id="GO:0016020">
    <property type="term" value="C:membrane"/>
    <property type="evidence" value="ECO:0007669"/>
    <property type="project" value="UniProtKB-SubCell"/>
</dbReference>
<feature type="compositionally biased region" description="Acidic residues" evidence="3">
    <location>
        <begin position="122"/>
        <end position="135"/>
    </location>
</feature>
<dbReference type="PROSITE" id="PS50026">
    <property type="entry name" value="EGF_3"/>
    <property type="match status" value="4"/>
</dbReference>
<feature type="compositionally biased region" description="Pro residues" evidence="3">
    <location>
        <begin position="203"/>
        <end position="213"/>
    </location>
</feature>
<gene>
    <name evidence="6" type="ORF">ALC53_10622</name>
</gene>
<dbReference type="PANTHER" id="PTHR15036">
    <property type="entry name" value="PIKACHURIN-LIKE PROTEIN"/>
    <property type="match status" value="1"/>
</dbReference>
<feature type="compositionally biased region" description="Low complexity" evidence="3">
    <location>
        <begin position="110"/>
        <end position="119"/>
    </location>
</feature>
<keyword evidence="1 2" id="KW-1015">Disulfide bond</keyword>
<evidence type="ECO:0000256" key="3">
    <source>
        <dbReference type="SAM" id="MobiDB-lite"/>
    </source>
</evidence>
<feature type="region of interest" description="Disordered" evidence="3">
    <location>
        <begin position="1805"/>
        <end position="1857"/>
    </location>
</feature>
<evidence type="ECO:0000313" key="6">
    <source>
        <dbReference type="EMBL" id="KYM79068.1"/>
    </source>
</evidence>
<name>A0A195B3J9_9HYME</name>
<feature type="compositionally biased region" description="Acidic residues" evidence="3">
    <location>
        <begin position="1806"/>
        <end position="1835"/>
    </location>
</feature>
<feature type="region of interest" description="Disordered" evidence="3">
    <location>
        <begin position="56"/>
        <end position="80"/>
    </location>
</feature>
<reference evidence="6 7" key="1">
    <citation type="submission" date="2015-09" db="EMBL/GenBank/DDBJ databases">
        <title>Atta colombica WGS genome.</title>
        <authorList>
            <person name="Nygaard S."/>
            <person name="Hu H."/>
            <person name="Boomsma J."/>
            <person name="Zhang G."/>
        </authorList>
    </citation>
    <scope>NUCLEOTIDE SEQUENCE [LARGE SCALE GENOMIC DNA]</scope>
    <source>
        <strain evidence="6">Treedump-2</strain>
        <tissue evidence="6">Whole body</tissue>
    </source>
</reference>
<dbReference type="Gene3D" id="2.10.25.10">
    <property type="entry name" value="Laminin"/>
    <property type="match status" value="2"/>
</dbReference>
<dbReference type="PROSITE" id="PS50025">
    <property type="entry name" value="LAM_G_DOMAIN"/>
    <property type="match status" value="6"/>
</dbReference>
<dbReference type="CDD" id="cd00053">
    <property type="entry name" value="EGF"/>
    <property type="match status" value="1"/>
</dbReference>
<dbReference type="InterPro" id="IPR013320">
    <property type="entry name" value="ConA-like_dom_sf"/>
</dbReference>
<feature type="domain" description="Laminin G" evidence="4">
    <location>
        <begin position="1324"/>
        <end position="1522"/>
    </location>
</feature>
<dbReference type="Pfam" id="PF02210">
    <property type="entry name" value="Laminin_G_2"/>
    <property type="match status" value="6"/>
</dbReference>
<feature type="disulfide bond" evidence="2">
    <location>
        <begin position="1531"/>
        <end position="1548"/>
    </location>
</feature>
<dbReference type="FunFam" id="2.10.25.10:FF:000459">
    <property type="entry name" value="Axotactin, isoform B"/>
    <property type="match status" value="1"/>
</dbReference>
<dbReference type="Gene3D" id="2.60.120.1000">
    <property type="match status" value="1"/>
</dbReference>
<feature type="compositionally biased region" description="Polar residues" evidence="3">
    <location>
        <begin position="69"/>
        <end position="80"/>
    </location>
</feature>
<feature type="compositionally biased region" description="Basic and acidic residues" evidence="3">
    <location>
        <begin position="56"/>
        <end position="68"/>
    </location>
</feature>
<dbReference type="Gene3D" id="2.60.120.200">
    <property type="match status" value="6"/>
</dbReference>
<feature type="compositionally biased region" description="Low complexity" evidence="3">
    <location>
        <begin position="187"/>
        <end position="202"/>
    </location>
</feature>
<feature type="domain" description="Laminin G" evidence="4">
    <location>
        <begin position="232"/>
        <end position="427"/>
    </location>
</feature>
<evidence type="ECO:0000313" key="7">
    <source>
        <dbReference type="Proteomes" id="UP000078540"/>
    </source>
</evidence>
<dbReference type="CDD" id="cd00110">
    <property type="entry name" value="LamG"/>
    <property type="match status" value="6"/>
</dbReference>
<accession>A0A195B3J9</accession>
<feature type="domain" description="EGF-like" evidence="5">
    <location>
        <begin position="1523"/>
        <end position="1561"/>
    </location>
</feature>
<feature type="domain" description="EGF-like" evidence="5">
    <location>
        <begin position="428"/>
        <end position="466"/>
    </location>
</feature>
<evidence type="ECO:0000256" key="1">
    <source>
        <dbReference type="ARBA" id="ARBA00023157"/>
    </source>
</evidence>
<organism evidence="6 7">
    <name type="scientific">Atta colombica</name>
    <dbReference type="NCBI Taxonomy" id="520822"/>
    <lineage>
        <taxon>Eukaryota</taxon>
        <taxon>Metazoa</taxon>
        <taxon>Ecdysozoa</taxon>
        <taxon>Arthropoda</taxon>
        <taxon>Hexapoda</taxon>
        <taxon>Insecta</taxon>
        <taxon>Pterygota</taxon>
        <taxon>Neoptera</taxon>
        <taxon>Endopterygota</taxon>
        <taxon>Hymenoptera</taxon>
        <taxon>Apocrita</taxon>
        <taxon>Aculeata</taxon>
        <taxon>Formicoidea</taxon>
        <taxon>Formicidae</taxon>
        <taxon>Myrmicinae</taxon>
        <taxon>Atta</taxon>
    </lineage>
</organism>
<evidence type="ECO:0000256" key="2">
    <source>
        <dbReference type="PROSITE-ProRule" id="PRU00076"/>
    </source>
</evidence>
<feature type="domain" description="Laminin G" evidence="4">
    <location>
        <begin position="1094"/>
        <end position="1266"/>
    </location>
</feature>
<feature type="domain" description="EGF-like" evidence="5">
    <location>
        <begin position="1267"/>
        <end position="1304"/>
    </location>
</feature>
<dbReference type="CDD" id="cd00054">
    <property type="entry name" value="EGF_CA"/>
    <property type="match status" value="1"/>
</dbReference>
<dbReference type="SMART" id="SM00181">
    <property type="entry name" value="EGF"/>
    <property type="match status" value="4"/>
</dbReference>
<evidence type="ECO:0000259" key="5">
    <source>
        <dbReference type="PROSITE" id="PS50026"/>
    </source>
</evidence>
<dbReference type="SMART" id="SM00282">
    <property type="entry name" value="LamG"/>
    <property type="match status" value="6"/>
</dbReference>
<dbReference type="EMBL" id="KQ976625">
    <property type="protein sequence ID" value="KYM79068.1"/>
    <property type="molecule type" value="Genomic_DNA"/>
</dbReference>
<feature type="domain" description="Laminin G" evidence="4">
    <location>
        <begin position="682"/>
        <end position="844"/>
    </location>
</feature>
<keyword evidence="2" id="KW-0245">EGF-like domain</keyword>
<sequence>MRLRIWALYPGSRKVGMFTGTGHVLDTTLHGSLNVWSNYKDNSPENVNCLEERTVDRGGLNREKKKQTEPTGTMNRVGRTSATNEAGFTIKTFSATLQLSGIGCLLAATSNSSGSSSNRSSEEEEDKEEVVEEEEDRRPSARRGASDVTSCPAACTRVAISSGPSVNEDTLPPYLVTKGSVFVATSTTTMSTPPSTTTTPRPTFTPPKPTKPPVPKHLRGKELTFMESGHEKTFMFAQSNTFIQLDGPGIKTFQLRLCREISFQFRTKLPHGLLVYHSVKDRPESLDPYALYVIVEKGQLKVVHVFGKQSTSLTVSQGLNRDEWHSVRVRIDVHGAKLIAEVDDKQAETTLKVLERIVNYGVSEELASVVLIGGLSSEERLHGVKYIIESFVGCIRDMILSSGKSASDLLPIRPLIATKHENVKEGCIDKCRTRENLCFVPDQCVNHYNSLTCDCFGTNYEGERCDVYTATILTLRGSSYVSFRVYDWKDRVHSSVNRISLAFKLSLVAGSLIHYSETLYFFTKWDNSALFYASGEIDGTPHYIAASIINESVHVELDFGHNSKISTTLGDYVTSNYWNNLIIFHNGSTVFVSLDDEIKVLEVPGENCDIIIDPEIYIGGGPELHKKKGLLSHNNFAGSLKYVFFNDKSIIYELKRSNPMVHYIGVLEPEYYEADVEVIPITYPFAGSHIWWPIEQTNSLKLNFDFKSSTPIAIIASGDVKSNRGVGYWELRQVNDEIRFQLVIAENITLSTSVKFPPYNTSWHAVELNYTKGELNILLDYRNKQSKLFAVTFELDDKVIIGSGKSNAGLVGCMREIRVNGQRIEPRYIINTERVVGEVALDNCQFVDPCKRPNTCEHGGKCSVKEDRITCDCKDTGYIGKNCHFAQYRKTCEELALLGYTQDDVYKIDIDGNGRFPPALVKCEFQSIEDSTKTIVEHNLPSQIDVRSIIENDFSFSIKYRQFTAEMLQELISHSLYCSQYVKYDCYKAPLELHSATWFLGSKDTTVDYIGNVNRGSCPCGMNRTCVNSNLSCNCDVSAGNAGKWLSDEGYYETPDSLGITGMVFLQQRDLEEDARGRITLGPLECVETNTQKYVVTFTTSQSYIEVPGWRKGDIAFSFRTTGEKAILLYQPPIRSNYPSFMVALTSEYRLTFNFTLNTGTNRELQVESRRKLNNGEWQKIWIDYNDYHVRFMINTDFRMVDLFPEEEFGPFEGSMFIGGATAEHLKTSSVRQGLIGCFRGLVVNGEILDIHSYMSVHLSEIIKDCKPSCQPNKCQNGARCVELWSNFECVCENRWAHLGTYCETNINNKALTFTSPGAFLKKNYFGSDDNEERLQLKSMLLENILINLRTYDIHSLILYANDHLNNFAHLYISNGTIVYLFNAGNEIKNITVTNPNVNTGISLQIAIIRGENWTTLYVNEYNVTVNATPILLDTYSNKPWINPEKEVLAPQRPPAPPTDYFQVNLGGFDPDNLLRVGKEGALIQGYVGCLRGLMIGKYLVDLPSLASEANHEGSKGVLPNCQMKCDTMPCKNLGICTEDFGRQESSCNCELTSYFGEHCADEKGADFSGESVLQREFELEGEVNQVKVQLAFSTIELRQRTTALLLVQTDNKRSYYLLMALTSEGLLIFEEDRDGSAAGVRLSDRNFLNGARHSVYYVRDNNTSTLLVDREPVQLLPIPGIPIPDEDETPGATEIQLGGLNTTDSRFIAYKGYTGCLSNVVISINGGPDMKPLEEYMLFTKQDSETVRATIPAGVRSAQCAVFHIQPGGLEPPKNDSIYNNVLNKCSFSRYKYKKCIKLQSMEDLREEPELEEREEEEEEEEEEEDTQEPEADENKDQPQGNQQEEQKDTSNDQDGVLLVMPVRNKMARRASLTDELDPDETQALLETNFSVTGLNEIKTERIIPRVNNTTKNITPKRPMSLDLNAPIKFRKLRGARPEKVTVKLINGDEASFQSRGKGRVDVASTNKNN</sequence>
<feature type="region of interest" description="Disordered" evidence="3">
    <location>
        <begin position="109"/>
        <end position="149"/>
    </location>
</feature>
<dbReference type="PANTHER" id="PTHR15036:SF49">
    <property type="entry name" value="AXOTACTIN"/>
    <property type="match status" value="1"/>
</dbReference>
<protein>
    <submittedName>
        <fullName evidence="6">Neurexin-4</fullName>
    </submittedName>
</protein>
<evidence type="ECO:0000259" key="4">
    <source>
        <dbReference type="PROSITE" id="PS50025"/>
    </source>
</evidence>
<dbReference type="SUPFAM" id="SSF57196">
    <property type="entry name" value="EGF/Laminin"/>
    <property type="match status" value="1"/>
</dbReference>
<dbReference type="InterPro" id="IPR050372">
    <property type="entry name" value="Neurexin-related_CASP"/>
</dbReference>
<dbReference type="Pfam" id="PF00008">
    <property type="entry name" value="EGF"/>
    <property type="match status" value="1"/>
</dbReference>
<dbReference type="InterPro" id="IPR001791">
    <property type="entry name" value="Laminin_G"/>
</dbReference>
<dbReference type="InterPro" id="IPR000742">
    <property type="entry name" value="EGF"/>
</dbReference>
<feature type="domain" description="Laminin G" evidence="4">
    <location>
        <begin position="1563"/>
        <end position="1761"/>
    </location>
</feature>
<feature type="domain" description="Laminin G" evidence="4">
    <location>
        <begin position="492"/>
        <end position="674"/>
    </location>
</feature>
<dbReference type="STRING" id="520822.A0A195B3J9"/>
<comment type="caution">
    <text evidence="2">Lacks conserved residue(s) required for the propagation of feature annotation.</text>
</comment>
<dbReference type="Proteomes" id="UP000078540">
    <property type="component" value="Unassembled WGS sequence"/>
</dbReference>